<keyword evidence="2" id="KW-0238">DNA-binding</keyword>
<comment type="caution">
    <text evidence="4">The sequence shown here is derived from an EMBL/GenBank/DDBJ whole genome shotgun (WGS) entry which is preliminary data.</text>
</comment>
<organism evidence="4 5">
    <name type="scientific">Streptomyces pakalii</name>
    <dbReference type="NCBI Taxonomy" id="3036494"/>
    <lineage>
        <taxon>Bacteria</taxon>
        <taxon>Bacillati</taxon>
        <taxon>Actinomycetota</taxon>
        <taxon>Actinomycetes</taxon>
        <taxon>Kitasatosporales</taxon>
        <taxon>Streptomycetaceae</taxon>
        <taxon>Streptomyces</taxon>
    </lineage>
</organism>
<proteinExistence type="predicted"/>
<evidence type="ECO:0000256" key="2">
    <source>
        <dbReference type="ARBA" id="ARBA00023125"/>
    </source>
</evidence>
<name>A0ABT7DB67_9ACTN</name>
<dbReference type="PANTHER" id="PTHR43140:SF1">
    <property type="entry name" value="TYPE I RESTRICTION ENZYME ECOKI SPECIFICITY SUBUNIT"/>
    <property type="match status" value="1"/>
</dbReference>
<dbReference type="Gene3D" id="3.90.220.20">
    <property type="entry name" value="DNA methylase specificity domains"/>
    <property type="match status" value="2"/>
</dbReference>
<feature type="compositionally biased region" description="Low complexity" evidence="3">
    <location>
        <begin position="452"/>
        <end position="473"/>
    </location>
</feature>
<dbReference type="SUPFAM" id="SSF116734">
    <property type="entry name" value="DNA methylase specificity domain"/>
    <property type="match status" value="2"/>
</dbReference>
<evidence type="ECO:0000313" key="5">
    <source>
        <dbReference type="Proteomes" id="UP001237194"/>
    </source>
</evidence>
<gene>
    <name evidence="4" type="ORF">P5W92_21945</name>
</gene>
<reference evidence="4 5" key="1">
    <citation type="submission" date="2023-04" db="EMBL/GenBank/DDBJ databases">
        <title>A novel species of the genus Streptomyces: Streptomyces pakalii sp. nov. isolated from a Mexican soil jungle.</title>
        <authorList>
            <person name="Chavez-Hernandez M.A."/>
            <person name="Ortiz-Alvarez J."/>
            <person name="Villa-Tanaca L."/>
            <person name="Hernandez-Rodriguez C."/>
        </authorList>
    </citation>
    <scope>NUCLEOTIDE SEQUENCE [LARGE SCALE GENOMIC DNA]</scope>
    <source>
        <strain evidence="4 5">ENCB-J15</strain>
    </source>
</reference>
<dbReference type="Proteomes" id="UP001237194">
    <property type="component" value="Unassembled WGS sequence"/>
</dbReference>
<keyword evidence="4" id="KW-0255">Endonuclease</keyword>
<evidence type="ECO:0000256" key="3">
    <source>
        <dbReference type="SAM" id="MobiDB-lite"/>
    </source>
</evidence>
<protein>
    <submittedName>
        <fullName evidence="4">Restriction endonuclease subunit S</fullName>
    </submittedName>
</protein>
<evidence type="ECO:0000313" key="4">
    <source>
        <dbReference type="EMBL" id="MDJ1643051.1"/>
    </source>
</evidence>
<dbReference type="RefSeq" id="WP_283897250.1">
    <property type="nucleotide sequence ID" value="NZ_JARWAF010000010.1"/>
</dbReference>
<dbReference type="PANTHER" id="PTHR43140">
    <property type="entry name" value="TYPE-1 RESTRICTION ENZYME ECOKI SPECIFICITY PROTEIN"/>
    <property type="match status" value="1"/>
</dbReference>
<sequence length="480" mass="53423">MSEKELPAGWIWARLSDVLSEPLINGRSVRTLDGGFPVLRLTSIKDGSIDLSQSKEGAWDEEDARPFLVAQGDYLLSRGNGSRNLVGRGGLVGEIPDPVAFPDTMVRVRVDPKIMAPKYLRHLWDSPAIRRQIEFMARTTAGIYKVNQKMLETISFFLPPRAEQDRIVEALEGHLSRLGAAAATARNCRKRLANLSKSILLTMVPEEVPDRWIAATVEQAGTVELGRARHPDWHHGPEMRPYLRVANVFEDRIDASDVMEMDFSGIFEKYRLHPGDVLLNEGQSPHLVGRPALYRGTPPNVAFTNSLLRFKANPNVMPEWALMVFRRHLHARRFMKEVRITTNIAHLSSKRLKVVEFPIPPMGVQKELVLRCDELLSGVDAMDREAVRTLKRADNLRRAILNRAFTGNLVPQDPTDEPASALLAGVQAERAAQPRAKRTRSASTTPRKAKKSPAAAPTESAPAPSPTAAPAHAVQQEFDL</sequence>
<dbReference type="InterPro" id="IPR044946">
    <property type="entry name" value="Restrct_endonuc_typeI_TRD_sf"/>
</dbReference>
<keyword evidence="1" id="KW-0680">Restriction system</keyword>
<dbReference type="CDD" id="cd17253">
    <property type="entry name" value="RMtype1_S_Eco933I-TRD2-CR2_like"/>
    <property type="match status" value="1"/>
</dbReference>
<dbReference type="EMBL" id="JARWAF010000010">
    <property type="protein sequence ID" value="MDJ1643051.1"/>
    <property type="molecule type" value="Genomic_DNA"/>
</dbReference>
<accession>A0ABT7DB67</accession>
<dbReference type="InterPro" id="IPR051212">
    <property type="entry name" value="Type-I_RE_S_subunit"/>
</dbReference>
<dbReference type="GO" id="GO:0004519">
    <property type="term" value="F:endonuclease activity"/>
    <property type="evidence" value="ECO:0007669"/>
    <property type="project" value="UniProtKB-KW"/>
</dbReference>
<keyword evidence="4" id="KW-0378">Hydrolase</keyword>
<keyword evidence="4" id="KW-0540">Nuclease</keyword>
<keyword evidence="5" id="KW-1185">Reference proteome</keyword>
<feature type="region of interest" description="Disordered" evidence="3">
    <location>
        <begin position="428"/>
        <end position="480"/>
    </location>
</feature>
<evidence type="ECO:0000256" key="1">
    <source>
        <dbReference type="ARBA" id="ARBA00022747"/>
    </source>
</evidence>
<dbReference type="CDD" id="cd17261">
    <property type="entry name" value="RMtype1_S_EcoKI-TRD2-CR2_like"/>
    <property type="match status" value="1"/>
</dbReference>